<keyword evidence="2" id="KW-1185">Reference proteome</keyword>
<organism evidence="1 2">
    <name type="scientific">Karstenula rhodostoma CBS 690.94</name>
    <dbReference type="NCBI Taxonomy" id="1392251"/>
    <lineage>
        <taxon>Eukaryota</taxon>
        <taxon>Fungi</taxon>
        <taxon>Dikarya</taxon>
        <taxon>Ascomycota</taxon>
        <taxon>Pezizomycotina</taxon>
        <taxon>Dothideomycetes</taxon>
        <taxon>Pleosporomycetidae</taxon>
        <taxon>Pleosporales</taxon>
        <taxon>Massarineae</taxon>
        <taxon>Didymosphaeriaceae</taxon>
        <taxon>Karstenula</taxon>
    </lineage>
</organism>
<protein>
    <submittedName>
        <fullName evidence="1">Uncharacterized protein</fullName>
    </submittedName>
</protein>
<proteinExistence type="predicted"/>
<dbReference type="OrthoDB" id="10530425at2759"/>
<evidence type="ECO:0000313" key="2">
    <source>
        <dbReference type="Proteomes" id="UP000799764"/>
    </source>
</evidence>
<sequence length="227" mass="25172">MAASSDTLSALKAGNRLELEMLQQMREGLPSLLDGLIAEAHKRNAAMEELEEDLNANKGTNVRIDTKTAQPIVATLQEVDHVFDDEILEIKSDIADSFNRYLAATKEAHAEYARSGGELDSICEDGALLVIASDLLKEVDTGDPNIAVRIREVVDKLEKAITTKSEKVLNSPPPRRSRDLAIRKAQYTYRKEQKALDSRVKRLEDIGKLVKDVLEMLKSNSAWAGQD</sequence>
<gene>
    <name evidence="1" type="ORF">P171DRAFT_484899</name>
</gene>
<name>A0A9P4PIY0_9PLEO</name>
<dbReference type="Proteomes" id="UP000799764">
    <property type="component" value="Unassembled WGS sequence"/>
</dbReference>
<accession>A0A9P4PIY0</accession>
<evidence type="ECO:0000313" key="1">
    <source>
        <dbReference type="EMBL" id="KAF2444807.1"/>
    </source>
</evidence>
<dbReference type="AlphaFoldDB" id="A0A9P4PIY0"/>
<dbReference type="EMBL" id="MU001500">
    <property type="protein sequence ID" value="KAF2444807.1"/>
    <property type="molecule type" value="Genomic_DNA"/>
</dbReference>
<comment type="caution">
    <text evidence="1">The sequence shown here is derived from an EMBL/GenBank/DDBJ whole genome shotgun (WGS) entry which is preliminary data.</text>
</comment>
<reference evidence="1" key="1">
    <citation type="journal article" date="2020" name="Stud. Mycol.">
        <title>101 Dothideomycetes genomes: a test case for predicting lifestyles and emergence of pathogens.</title>
        <authorList>
            <person name="Haridas S."/>
            <person name="Albert R."/>
            <person name="Binder M."/>
            <person name="Bloem J."/>
            <person name="Labutti K."/>
            <person name="Salamov A."/>
            <person name="Andreopoulos B."/>
            <person name="Baker S."/>
            <person name="Barry K."/>
            <person name="Bills G."/>
            <person name="Bluhm B."/>
            <person name="Cannon C."/>
            <person name="Castanera R."/>
            <person name="Culley D."/>
            <person name="Daum C."/>
            <person name="Ezra D."/>
            <person name="Gonzalez J."/>
            <person name="Henrissat B."/>
            <person name="Kuo A."/>
            <person name="Liang C."/>
            <person name="Lipzen A."/>
            <person name="Lutzoni F."/>
            <person name="Magnuson J."/>
            <person name="Mondo S."/>
            <person name="Nolan M."/>
            <person name="Ohm R."/>
            <person name="Pangilinan J."/>
            <person name="Park H.-J."/>
            <person name="Ramirez L."/>
            <person name="Alfaro M."/>
            <person name="Sun H."/>
            <person name="Tritt A."/>
            <person name="Yoshinaga Y."/>
            <person name="Zwiers L.-H."/>
            <person name="Turgeon B."/>
            <person name="Goodwin S."/>
            <person name="Spatafora J."/>
            <person name="Crous P."/>
            <person name="Grigoriev I."/>
        </authorList>
    </citation>
    <scope>NUCLEOTIDE SEQUENCE</scope>
    <source>
        <strain evidence="1">CBS 690.94</strain>
    </source>
</reference>